<evidence type="ECO:0000256" key="1">
    <source>
        <dbReference type="ARBA" id="ARBA00022741"/>
    </source>
</evidence>
<sequence length="66" mass="7708">MSRLDSKPVDELQLKRIQDLNVAAKYLEYRINELCPKGRERKIALQKLEEVMMWANKAIAFEGADE</sequence>
<keyword evidence="1" id="KW-0547">Nucleotide-binding</keyword>
<evidence type="ECO:0000259" key="2">
    <source>
        <dbReference type="Pfam" id="PF24729"/>
    </source>
</evidence>
<gene>
    <name evidence="3" type="ORF">BHW43_06655</name>
</gene>
<dbReference type="Pfam" id="PF24729">
    <property type="entry name" value="Acb2_Tad1_hairpin"/>
    <property type="match status" value="1"/>
</dbReference>
<comment type="caution">
    <text evidence="3">The sequence shown here is derived from an EMBL/GenBank/DDBJ whole genome shotgun (WGS) entry which is preliminary data.</text>
</comment>
<dbReference type="RefSeq" id="WP_303679982.1">
    <property type="nucleotide sequence ID" value="NZ_MNTG01000030.1"/>
</dbReference>
<reference evidence="3 4" key="1">
    <citation type="journal article" date="2016" name="Nat. Biotechnol.">
        <title>Measurement of bacterial replication rates in microbial communities.</title>
        <authorList>
            <person name="Brown C.T."/>
            <person name="Olm M.R."/>
            <person name="Thomas B.C."/>
            <person name="Banfield J.F."/>
        </authorList>
    </citation>
    <scope>NUCLEOTIDE SEQUENCE [LARGE SCALE GENOMIC DNA]</scope>
    <source>
        <strain evidence="3">46_33</strain>
    </source>
</reference>
<dbReference type="InterPro" id="IPR056098">
    <property type="entry name" value="Acb2/Tad1_hairpin"/>
</dbReference>
<dbReference type="EMBL" id="MNTG01000030">
    <property type="protein sequence ID" value="OLA37502.1"/>
    <property type="molecule type" value="Genomic_DNA"/>
</dbReference>
<accession>A0A1Q6R547</accession>
<dbReference type="Proteomes" id="UP000186777">
    <property type="component" value="Unassembled WGS sequence"/>
</dbReference>
<dbReference type="GO" id="GO:0000166">
    <property type="term" value="F:nucleotide binding"/>
    <property type="evidence" value="ECO:0007669"/>
    <property type="project" value="UniProtKB-KW"/>
</dbReference>
<organism evidence="3 4">
    <name type="scientific">Phascolarctobacterium succinatutens</name>
    <dbReference type="NCBI Taxonomy" id="626940"/>
    <lineage>
        <taxon>Bacteria</taxon>
        <taxon>Bacillati</taxon>
        <taxon>Bacillota</taxon>
        <taxon>Negativicutes</taxon>
        <taxon>Acidaminococcales</taxon>
        <taxon>Acidaminococcaceae</taxon>
        <taxon>Phascolarctobacterium</taxon>
    </lineage>
</organism>
<protein>
    <recommendedName>
        <fullName evidence="2">Acb2/Tad1 hairpin domain-containing protein</fullName>
    </recommendedName>
</protein>
<evidence type="ECO:0000313" key="3">
    <source>
        <dbReference type="EMBL" id="OLA37502.1"/>
    </source>
</evidence>
<proteinExistence type="predicted"/>
<dbReference type="STRING" id="626940.BHW43_06655"/>
<name>A0A1Q6R547_9FIRM</name>
<feature type="domain" description="Acb2/Tad1 hairpin" evidence="2">
    <location>
        <begin position="14"/>
        <end position="60"/>
    </location>
</feature>
<dbReference type="AlphaFoldDB" id="A0A1Q6R547"/>
<evidence type="ECO:0000313" key="4">
    <source>
        <dbReference type="Proteomes" id="UP000186777"/>
    </source>
</evidence>